<organism evidence="1 2">
    <name type="scientific">Pangasianodon gigas</name>
    <name type="common">Mekong giant catfish</name>
    <name type="synonym">Pangasius gigas</name>
    <dbReference type="NCBI Taxonomy" id="30993"/>
    <lineage>
        <taxon>Eukaryota</taxon>
        <taxon>Metazoa</taxon>
        <taxon>Chordata</taxon>
        <taxon>Craniata</taxon>
        <taxon>Vertebrata</taxon>
        <taxon>Euteleostomi</taxon>
        <taxon>Actinopterygii</taxon>
        <taxon>Neopterygii</taxon>
        <taxon>Teleostei</taxon>
        <taxon>Ostariophysi</taxon>
        <taxon>Siluriformes</taxon>
        <taxon>Pangasiidae</taxon>
        <taxon>Pangasianodon</taxon>
    </lineage>
</organism>
<dbReference type="EMBL" id="CM040461">
    <property type="protein sequence ID" value="MCI4381283.1"/>
    <property type="molecule type" value="Genomic_DNA"/>
</dbReference>
<comment type="caution">
    <text evidence="1">The sequence shown here is derived from an EMBL/GenBank/DDBJ whole genome shotgun (WGS) entry which is preliminary data.</text>
</comment>
<keyword evidence="2" id="KW-1185">Reference proteome</keyword>
<name>A0ACC5WQF1_PANGG</name>
<accession>A0ACC5WQF1</accession>
<evidence type="ECO:0000313" key="1">
    <source>
        <dbReference type="EMBL" id="MCI4381283.1"/>
    </source>
</evidence>
<sequence length="499" mass="56464">MKRARQGSRFRRSEFEPSSCPVSRDTAAVSRHIPPQQHTTQHYHTTRPSAQGLAERRVRLDDQAEQRSCLICGDRATGLHYGIISCEGCKGFFKRSICNKRVYRCSRDKNCEMSRKQRNRCQYCRLLKCLQMGMNRKAIREDGMPGGRNKSIGPVQISDEEIERIMSGQEFKDEANMAEHTWGNNGDSDHSSPGNGVSDGNQPSPASTLSSNRSVELNGYTAALREQYIGSAVAQHYQFLPHLFSYAAQPRSLYPQSHTLISQLVAAEELAPLGTPMLIEDGYRVTQVELFALLCRLADELLFRQISWIKKLPFFCELSIEDYTRLLSATWQELILLACLTVYSAQILGDLANVTDKYTPSDHELQGVDLQWRCAGRGQHPLSPSSHSIKMMARYQGGELRGRDIRGLTNVAQLEQLNKRYWYVCQDYTEYKYPHQPKRFPEIMMCLPEIRCIAGKLVNVPLEQLPLLFKAVLHSCKSSLNTYRSNSSPSVTKGSAPAN</sequence>
<reference evidence="1 2" key="1">
    <citation type="journal article" date="2022" name="bioRxiv">
        <title>An ancient truncated duplication of the anti-Mullerian hormone receptor type 2 gene is a potential conserved master sex determinant in the Pangasiidae catfish family.</title>
        <authorList>
            <person name="Wen M."/>
            <person name="Pan Q."/>
            <person name="Jouanno E."/>
            <person name="Montfort J."/>
            <person name="Zahm M."/>
            <person name="Cabau C."/>
            <person name="Klopp C."/>
            <person name="Iampietro C."/>
            <person name="Roques C."/>
            <person name="Bouchez O."/>
            <person name="Castinel A."/>
            <person name="Donnadieu C."/>
            <person name="Parrinello H."/>
            <person name="Poncet C."/>
            <person name="Belmonte E."/>
            <person name="Gautier V."/>
            <person name="Avarre J.-C."/>
            <person name="Dugue R."/>
            <person name="Gustiano R."/>
            <person name="Ha T.T.T."/>
            <person name="Campet M."/>
            <person name="Sriphairoj K."/>
            <person name="Ribolli J."/>
            <person name="de Almeida F.L."/>
            <person name="Desvignes T."/>
            <person name="Postlethwait J.H."/>
            <person name="Bucao C.F."/>
            <person name="Robinson-Rechavi M."/>
            <person name="Bobe J."/>
            <person name="Herpin A."/>
            <person name="Guiguen Y."/>
        </authorList>
    </citation>
    <scope>NUCLEOTIDE SEQUENCE [LARGE SCALE GENOMIC DNA]</scope>
    <source>
        <strain evidence="1">YG-Dec2019</strain>
    </source>
</reference>
<proteinExistence type="predicted"/>
<gene>
    <name evidence="1" type="ORF">PGIGA_G00249760</name>
</gene>
<evidence type="ECO:0000313" key="2">
    <source>
        <dbReference type="Proteomes" id="UP000829447"/>
    </source>
</evidence>
<dbReference type="Proteomes" id="UP000829447">
    <property type="component" value="Linkage Group LG8"/>
</dbReference>
<protein>
    <submittedName>
        <fullName evidence="1">Uncharacterized protein</fullName>
    </submittedName>
</protein>